<dbReference type="InterPro" id="IPR029016">
    <property type="entry name" value="GAF-like_dom_sf"/>
</dbReference>
<dbReference type="RefSeq" id="WP_091910589.1">
    <property type="nucleotide sequence ID" value="NZ_FNLO01000010.1"/>
</dbReference>
<gene>
    <name evidence="7" type="ORF">SAMN05216551_11012</name>
</gene>
<evidence type="ECO:0000256" key="4">
    <source>
        <dbReference type="SAM" id="MobiDB-lite"/>
    </source>
</evidence>
<proteinExistence type="predicted"/>
<dbReference type="CDD" id="cd00090">
    <property type="entry name" value="HTH_ARSR"/>
    <property type="match status" value="1"/>
</dbReference>
<dbReference type="Pfam" id="PF09339">
    <property type="entry name" value="HTH_IclR"/>
    <property type="match status" value="1"/>
</dbReference>
<dbReference type="GO" id="GO:0003677">
    <property type="term" value="F:DNA binding"/>
    <property type="evidence" value="ECO:0007669"/>
    <property type="project" value="UniProtKB-KW"/>
</dbReference>
<evidence type="ECO:0000313" key="7">
    <source>
        <dbReference type="EMBL" id="SDV49963.1"/>
    </source>
</evidence>
<evidence type="ECO:0000313" key="8">
    <source>
        <dbReference type="Proteomes" id="UP000243719"/>
    </source>
</evidence>
<reference evidence="8" key="1">
    <citation type="submission" date="2016-09" db="EMBL/GenBank/DDBJ databases">
        <authorList>
            <person name="Varghese N."/>
            <person name="Submissions S."/>
        </authorList>
    </citation>
    <scope>NUCLEOTIDE SEQUENCE [LARGE SCALE GENOMIC DNA]</scope>
    <source>
        <strain evidence="8">JS23</strain>
    </source>
</reference>
<evidence type="ECO:0000256" key="3">
    <source>
        <dbReference type="ARBA" id="ARBA00023163"/>
    </source>
</evidence>
<dbReference type="SMART" id="SM00346">
    <property type="entry name" value="HTH_ICLR"/>
    <property type="match status" value="1"/>
</dbReference>
<evidence type="ECO:0000256" key="1">
    <source>
        <dbReference type="ARBA" id="ARBA00023015"/>
    </source>
</evidence>
<dbReference type="InterPro" id="IPR005471">
    <property type="entry name" value="Tscrpt_reg_IclR_N"/>
</dbReference>
<dbReference type="PROSITE" id="PS51078">
    <property type="entry name" value="ICLR_ED"/>
    <property type="match status" value="1"/>
</dbReference>
<dbReference type="SUPFAM" id="SSF46785">
    <property type="entry name" value="Winged helix' DNA-binding domain"/>
    <property type="match status" value="1"/>
</dbReference>
<dbReference type="Gene3D" id="3.30.450.40">
    <property type="match status" value="1"/>
</dbReference>
<dbReference type="InterPro" id="IPR011991">
    <property type="entry name" value="ArsR-like_HTH"/>
</dbReference>
<evidence type="ECO:0000259" key="6">
    <source>
        <dbReference type="PROSITE" id="PS51078"/>
    </source>
</evidence>
<dbReference type="EMBL" id="FNLO01000010">
    <property type="protein sequence ID" value="SDV49963.1"/>
    <property type="molecule type" value="Genomic_DNA"/>
</dbReference>
<keyword evidence="8" id="KW-1185">Reference proteome</keyword>
<keyword evidence="1" id="KW-0805">Transcription regulation</keyword>
<dbReference type="PANTHER" id="PTHR30136">
    <property type="entry name" value="HELIX-TURN-HELIX TRANSCRIPTIONAL REGULATOR, ICLR FAMILY"/>
    <property type="match status" value="1"/>
</dbReference>
<dbReference type="PANTHER" id="PTHR30136:SF8">
    <property type="entry name" value="TRANSCRIPTIONAL REGULATORY PROTEIN"/>
    <property type="match status" value="1"/>
</dbReference>
<feature type="compositionally biased region" description="Basic and acidic residues" evidence="4">
    <location>
        <begin position="19"/>
        <end position="30"/>
    </location>
</feature>
<dbReference type="Gene3D" id="1.10.10.10">
    <property type="entry name" value="Winged helix-like DNA-binding domain superfamily/Winged helix DNA-binding domain"/>
    <property type="match status" value="1"/>
</dbReference>
<dbReference type="GO" id="GO:0045892">
    <property type="term" value="P:negative regulation of DNA-templated transcription"/>
    <property type="evidence" value="ECO:0007669"/>
    <property type="project" value="TreeGrafter"/>
</dbReference>
<dbReference type="AlphaFoldDB" id="A0A1H2PTE1"/>
<dbReference type="InterPro" id="IPR001845">
    <property type="entry name" value="HTH_ArsR_DNA-bd_dom"/>
</dbReference>
<dbReference type="FunFam" id="1.10.10.10:FF:000056">
    <property type="entry name" value="IclR family transcriptional regulator"/>
    <property type="match status" value="1"/>
</dbReference>
<feature type="region of interest" description="Disordered" evidence="4">
    <location>
        <begin position="1"/>
        <end position="69"/>
    </location>
</feature>
<dbReference type="STRING" id="1770053.SAMN05216551_11012"/>
<dbReference type="PROSITE" id="PS51077">
    <property type="entry name" value="HTH_ICLR"/>
    <property type="match status" value="1"/>
</dbReference>
<organism evidence="7 8">
    <name type="scientific">Chitinasiproducens palmae</name>
    <dbReference type="NCBI Taxonomy" id="1770053"/>
    <lineage>
        <taxon>Bacteria</taxon>
        <taxon>Pseudomonadati</taxon>
        <taxon>Pseudomonadota</taxon>
        <taxon>Betaproteobacteria</taxon>
        <taxon>Burkholderiales</taxon>
        <taxon>Burkholderiaceae</taxon>
        <taxon>Chitinasiproducens</taxon>
    </lineage>
</organism>
<dbReference type="SMART" id="SM00418">
    <property type="entry name" value="HTH_ARSR"/>
    <property type="match status" value="1"/>
</dbReference>
<dbReference type="GO" id="GO:0003700">
    <property type="term" value="F:DNA-binding transcription factor activity"/>
    <property type="evidence" value="ECO:0007669"/>
    <property type="project" value="InterPro"/>
</dbReference>
<feature type="domain" description="IclR-ED" evidence="6">
    <location>
        <begin position="132"/>
        <end position="307"/>
    </location>
</feature>
<sequence length="312" mass="33027">MADAKTKADNRGTTINGVDADRPHEADARQRTGHAGNRNGVAPPRAEPFPVADANGRAARARRDSDGGIQSADTALQVLTALAGLPGAQAVSELGRALDMPRAKVHRYLVSLERAGYVAQDPVSARYRLGPQALRTGLAALAEVDFVALAAAQLDSVRAAVGETVFVAIWGEHGPTIVLWRDAPRPVTVNVRVGSTLPLRYSATGRVFACWWPAAEEMHGAAANAPDGDRSWPQERRDTIERGYALIRGGLVPGIDAASFPVFDAQGALAGALTTLGLAGQIALGADGPLIRTLDETARYWSSQLGHRIDRR</sequence>
<dbReference type="InterPro" id="IPR014757">
    <property type="entry name" value="Tscrpt_reg_IclR_C"/>
</dbReference>
<feature type="compositionally biased region" description="Basic and acidic residues" evidence="4">
    <location>
        <begin position="1"/>
        <end position="10"/>
    </location>
</feature>
<dbReference type="OrthoDB" id="8524622at2"/>
<accession>A0A1H2PTE1</accession>
<dbReference type="InterPro" id="IPR036390">
    <property type="entry name" value="WH_DNA-bd_sf"/>
</dbReference>
<dbReference type="InterPro" id="IPR050707">
    <property type="entry name" value="HTH_MetabolicPath_Reg"/>
</dbReference>
<evidence type="ECO:0000256" key="2">
    <source>
        <dbReference type="ARBA" id="ARBA00023125"/>
    </source>
</evidence>
<dbReference type="InterPro" id="IPR036388">
    <property type="entry name" value="WH-like_DNA-bd_sf"/>
</dbReference>
<keyword evidence="3" id="KW-0804">Transcription</keyword>
<name>A0A1H2PTE1_9BURK</name>
<dbReference type="SUPFAM" id="SSF55781">
    <property type="entry name" value="GAF domain-like"/>
    <property type="match status" value="1"/>
</dbReference>
<dbReference type="Proteomes" id="UP000243719">
    <property type="component" value="Unassembled WGS sequence"/>
</dbReference>
<keyword evidence="2 7" id="KW-0238">DNA-binding</keyword>
<feature type="domain" description="HTH iclR-type" evidence="5">
    <location>
        <begin position="69"/>
        <end position="131"/>
    </location>
</feature>
<dbReference type="Pfam" id="PF01614">
    <property type="entry name" value="IclR_C"/>
    <property type="match status" value="1"/>
</dbReference>
<evidence type="ECO:0000259" key="5">
    <source>
        <dbReference type="PROSITE" id="PS51077"/>
    </source>
</evidence>
<protein>
    <submittedName>
        <fullName evidence="7">DNA-binding transcriptional regulator, IclR family</fullName>
    </submittedName>
</protein>